<organism evidence="3 4">
    <name type="scientific">Plectus sambesii</name>
    <dbReference type="NCBI Taxonomy" id="2011161"/>
    <lineage>
        <taxon>Eukaryota</taxon>
        <taxon>Metazoa</taxon>
        <taxon>Ecdysozoa</taxon>
        <taxon>Nematoda</taxon>
        <taxon>Chromadorea</taxon>
        <taxon>Plectida</taxon>
        <taxon>Plectina</taxon>
        <taxon>Plectoidea</taxon>
        <taxon>Plectidae</taxon>
        <taxon>Plectus</taxon>
    </lineage>
</organism>
<feature type="region of interest" description="Disordered" evidence="1">
    <location>
        <begin position="1"/>
        <end position="30"/>
    </location>
</feature>
<proteinExistence type="predicted"/>
<evidence type="ECO:0000256" key="1">
    <source>
        <dbReference type="SAM" id="MobiDB-lite"/>
    </source>
</evidence>
<keyword evidence="3" id="KW-1185">Reference proteome</keyword>
<keyword evidence="2" id="KW-0812">Transmembrane</keyword>
<protein>
    <submittedName>
        <fullName evidence="4">Uncharacterized protein</fullName>
    </submittedName>
</protein>
<keyword evidence="2" id="KW-1133">Transmembrane helix</keyword>
<evidence type="ECO:0000313" key="3">
    <source>
        <dbReference type="Proteomes" id="UP000887566"/>
    </source>
</evidence>
<name>A0A914WZX2_9BILA</name>
<feature type="compositionally biased region" description="Polar residues" evidence="1">
    <location>
        <begin position="9"/>
        <end position="30"/>
    </location>
</feature>
<accession>A0A914WZX2</accession>
<feature type="transmembrane region" description="Helical" evidence="2">
    <location>
        <begin position="56"/>
        <end position="78"/>
    </location>
</feature>
<dbReference type="AlphaFoldDB" id="A0A914WZX2"/>
<evidence type="ECO:0000313" key="4">
    <source>
        <dbReference type="WBParaSite" id="PSAMB.scaffold5762size10930.g27255.t1"/>
    </source>
</evidence>
<dbReference type="Proteomes" id="UP000887566">
    <property type="component" value="Unplaced"/>
</dbReference>
<reference evidence="4" key="1">
    <citation type="submission" date="2022-11" db="UniProtKB">
        <authorList>
            <consortium name="WormBaseParasite"/>
        </authorList>
    </citation>
    <scope>IDENTIFICATION</scope>
</reference>
<evidence type="ECO:0000256" key="2">
    <source>
        <dbReference type="SAM" id="Phobius"/>
    </source>
</evidence>
<sequence length="86" mass="9925">MMTYRAYANNENFASPETQGQDDLSLQPPTSDYNDGQVFFIKEKQPNRFTEKYRRIIILICVGLIFTTAAILFAVVVFSKENGQYF</sequence>
<keyword evidence="2" id="KW-0472">Membrane</keyword>
<dbReference type="WBParaSite" id="PSAMB.scaffold5762size10930.g27255.t1">
    <property type="protein sequence ID" value="PSAMB.scaffold5762size10930.g27255.t1"/>
    <property type="gene ID" value="PSAMB.scaffold5762size10930.g27255"/>
</dbReference>